<feature type="compositionally biased region" description="Basic residues" evidence="1">
    <location>
        <begin position="7"/>
        <end position="16"/>
    </location>
</feature>
<protein>
    <submittedName>
        <fullName evidence="2">Uncharacterized protein</fullName>
    </submittedName>
</protein>
<dbReference type="RefSeq" id="WP_166955738.1">
    <property type="nucleotide sequence ID" value="NZ_JAASQI010000011.1"/>
</dbReference>
<reference evidence="2 3" key="1">
    <citation type="submission" date="2020-03" db="EMBL/GenBank/DDBJ databases">
        <title>Genomic Encyclopedia of Type Strains, Phase IV (KMG-IV): sequencing the most valuable type-strain genomes for metagenomic binning, comparative biology and taxonomic classification.</title>
        <authorList>
            <person name="Goeker M."/>
        </authorList>
    </citation>
    <scope>NUCLEOTIDE SEQUENCE [LARGE SCALE GENOMIC DNA]</scope>
    <source>
        <strain evidence="2 3">DSM 103870</strain>
    </source>
</reference>
<dbReference type="EMBL" id="JAASQI010000011">
    <property type="protein sequence ID" value="NIJ59896.1"/>
    <property type="molecule type" value="Genomic_DNA"/>
</dbReference>
<proteinExistence type="predicted"/>
<evidence type="ECO:0000313" key="3">
    <source>
        <dbReference type="Proteomes" id="UP001429580"/>
    </source>
</evidence>
<name>A0ABX0V446_9HYPH</name>
<evidence type="ECO:0000256" key="1">
    <source>
        <dbReference type="SAM" id="MobiDB-lite"/>
    </source>
</evidence>
<evidence type="ECO:0000313" key="2">
    <source>
        <dbReference type="EMBL" id="NIJ59896.1"/>
    </source>
</evidence>
<gene>
    <name evidence="2" type="ORF">FHS82_003757</name>
</gene>
<organism evidence="2 3">
    <name type="scientific">Pseudochelatococcus lubricantis</name>
    <dbReference type="NCBI Taxonomy" id="1538102"/>
    <lineage>
        <taxon>Bacteria</taxon>
        <taxon>Pseudomonadati</taxon>
        <taxon>Pseudomonadota</taxon>
        <taxon>Alphaproteobacteria</taxon>
        <taxon>Hyphomicrobiales</taxon>
        <taxon>Chelatococcaceae</taxon>
        <taxon>Pseudochelatococcus</taxon>
    </lineage>
</organism>
<feature type="region of interest" description="Disordered" evidence="1">
    <location>
        <begin position="1"/>
        <end position="28"/>
    </location>
</feature>
<dbReference type="Proteomes" id="UP001429580">
    <property type="component" value="Unassembled WGS sequence"/>
</dbReference>
<keyword evidence="3" id="KW-1185">Reference proteome</keyword>
<sequence length="134" mass="15656">MILLAHSSHHLPRRTRAQPPSPAHHHIPQVPFDKQCDALWTSHAAHRRLTRAPVENRRDSLESLLEKKERERHHTGGETARMVHFDFPDPARRTRYGRILSVAAIAFRHFIETPKCYKFLILRAFFTQTGIHFA</sequence>
<accession>A0ABX0V446</accession>
<comment type="caution">
    <text evidence="2">The sequence shown here is derived from an EMBL/GenBank/DDBJ whole genome shotgun (WGS) entry which is preliminary data.</text>
</comment>